<feature type="transmembrane region" description="Helical" evidence="7">
    <location>
        <begin position="35"/>
        <end position="60"/>
    </location>
</feature>
<dbReference type="EMBL" id="BAABEO010000002">
    <property type="protein sequence ID" value="GAA3666696.1"/>
    <property type="molecule type" value="Genomic_DNA"/>
</dbReference>
<proteinExistence type="predicted"/>
<feature type="transmembrane region" description="Helical" evidence="7">
    <location>
        <begin position="66"/>
        <end position="87"/>
    </location>
</feature>
<dbReference type="InterPro" id="IPR020846">
    <property type="entry name" value="MFS_dom"/>
</dbReference>
<evidence type="ECO:0000313" key="10">
    <source>
        <dbReference type="Proteomes" id="UP001500752"/>
    </source>
</evidence>
<name>A0ABP7BQK8_9MICC</name>
<feature type="transmembrane region" description="Helical" evidence="7">
    <location>
        <begin position="99"/>
        <end position="121"/>
    </location>
</feature>
<feature type="transmembrane region" description="Helical" evidence="7">
    <location>
        <begin position="175"/>
        <end position="195"/>
    </location>
</feature>
<feature type="transmembrane region" description="Helical" evidence="7">
    <location>
        <begin position="396"/>
        <end position="416"/>
    </location>
</feature>
<feature type="domain" description="Major facilitator superfamily (MFS) profile" evidence="8">
    <location>
        <begin position="33"/>
        <end position="421"/>
    </location>
</feature>
<keyword evidence="3" id="KW-1003">Cell membrane</keyword>
<accession>A0ABP7BQK8</accession>
<dbReference type="Pfam" id="PF05977">
    <property type="entry name" value="MFS_3"/>
    <property type="match status" value="1"/>
</dbReference>
<keyword evidence="2" id="KW-0813">Transport</keyword>
<dbReference type="PANTHER" id="PTHR23513">
    <property type="entry name" value="INTEGRAL MEMBRANE EFFLUX PROTEIN-RELATED"/>
    <property type="match status" value="1"/>
</dbReference>
<sequence>MSLSSPKAPGATAPDQPVQTGFIHSLRALKHRDFAIFWIGAILTNTGKFITTLAVPMVIYQMTGSATMVGLVATFQYVPGVIMGPIGGSLADKLNRRKVIIFAQIGMMLSTFAMFLAWNAGVREPYAILWLVALIAVFNGMTLPGWAAFINDLVPRSDLMSGVTLNSLQGNISKAMGPAIAGAIIASVGVNWAFLCSALSFLFVLTALFLLRTVPISFSSHVQGNILKQNIDAGAYIWLKKGIFVAILLSVLIGLLGNPIYSLTVVLGKDVYGVDAGGVGALSLALGLGAIFSAPLVAGLHDRLKMSQMIGGSVVVYGLGLTVIGLTDSFVVAMVALVAIGVAALGALASINTAIQLMVATHFRGRVLGLRHVVYTLSFPVGGLLTGWLADLHGVQTSILACGIVMIVVPIILYAVPGSVRMVRLNDPHDDQIERLEASRAA</sequence>
<feature type="transmembrane region" description="Helical" evidence="7">
    <location>
        <begin position="309"/>
        <end position="326"/>
    </location>
</feature>
<feature type="transmembrane region" description="Helical" evidence="7">
    <location>
        <begin position="372"/>
        <end position="390"/>
    </location>
</feature>
<evidence type="ECO:0000256" key="3">
    <source>
        <dbReference type="ARBA" id="ARBA00022475"/>
    </source>
</evidence>
<evidence type="ECO:0000256" key="5">
    <source>
        <dbReference type="ARBA" id="ARBA00022989"/>
    </source>
</evidence>
<comment type="caution">
    <text evidence="9">The sequence shown here is derived from an EMBL/GenBank/DDBJ whole genome shotgun (WGS) entry which is preliminary data.</text>
</comment>
<dbReference type="SUPFAM" id="SSF103473">
    <property type="entry name" value="MFS general substrate transporter"/>
    <property type="match status" value="1"/>
</dbReference>
<dbReference type="RefSeq" id="WP_345147788.1">
    <property type="nucleotide sequence ID" value="NZ_BAABEO010000002.1"/>
</dbReference>
<reference evidence="10" key="1">
    <citation type="journal article" date="2019" name="Int. J. Syst. Evol. Microbiol.">
        <title>The Global Catalogue of Microorganisms (GCM) 10K type strain sequencing project: providing services to taxonomists for standard genome sequencing and annotation.</title>
        <authorList>
            <consortium name="The Broad Institute Genomics Platform"/>
            <consortium name="The Broad Institute Genome Sequencing Center for Infectious Disease"/>
            <person name="Wu L."/>
            <person name="Ma J."/>
        </authorList>
    </citation>
    <scope>NUCLEOTIDE SEQUENCE [LARGE SCALE GENOMIC DNA]</scope>
    <source>
        <strain evidence="10">JCM 30742</strain>
    </source>
</reference>
<feature type="transmembrane region" description="Helical" evidence="7">
    <location>
        <begin position="243"/>
        <end position="264"/>
    </location>
</feature>
<protein>
    <submittedName>
        <fullName evidence="9">MFS transporter</fullName>
    </submittedName>
</protein>
<dbReference type="InterPro" id="IPR036259">
    <property type="entry name" value="MFS_trans_sf"/>
</dbReference>
<dbReference type="PROSITE" id="PS50850">
    <property type="entry name" value="MFS"/>
    <property type="match status" value="1"/>
</dbReference>
<dbReference type="InterPro" id="IPR010290">
    <property type="entry name" value="TM_effector"/>
</dbReference>
<feature type="transmembrane region" description="Helical" evidence="7">
    <location>
        <begin position="127"/>
        <end position="154"/>
    </location>
</feature>
<feature type="transmembrane region" description="Helical" evidence="7">
    <location>
        <begin position="276"/>
        <end position="297"/>
    </location>
</feature>
<evidence type="ECO:0000256" key="4">
    <source>
        <dbReference type="ARBA" id="ARBA00022692"/>
    </source>
</evidence>
<feature type="transmembrane region" description="Helical" evidence="7">
    <location>
        <begin position="332"/>
        <end position="351"/>
    </location>
</feature>
<evidence type="ECO:0000256" key="6">
    <source>
        <dbReference type="ARBA" id="ARBA00023136"/>
    </source>
</evidence>
<evidence type="ECO:0000256" key="2">
    <source>
        <dbReference type="ARBA" id="ARBA00022448"/>
    </source>
</evidence>
<comment type="subcellular location">
    <subcellularLocation>
        <location evidence="1">Cell membrane</location>
        <topology evidence="1">Multi-pass membrane protein</topology>
    </subcellularLocation>
</comment>
<evidence type="ECO:0000256" key="1">
    <source>
        <dbReference type="ARBA" id="ARBA00004651"/>
    </source>
</evidence>
<keyword evidence="5 7" id="KW-1133">Transmembrane helix</keyword>
<dbReference type="CDD" id="cd06173">
    <property type="entry name" value="MFS_MefA_like"/>
    <property type="match status" value="1"/>
</dbReference>
<dbReference type="Gene3D" id="1.20.1250.20">
    <property type="entry name" value="MFS general substrate transporter like domains"/>
    <property type="match status" value="1"/>
</dbReference>
<evidence type="ECO:0000313" key="9">
    <source>
        <dbReference type="EMBL" id="GAA3666696.1"/>
    </source>
</evidence>
<evidence type="ECO:0000256" key="7">
    <source>
        <dbReference type="SAM" id="Phobius"/>
    </source>
</evidence>
<keyword evidence="4 7" id="KW-0812">Transmembrane</keyword>
<organism evidence="9 10">
    <name type="scientific">Arthrobacter ginkgonis</name>
    <dbReference type="NCBI Taxonomy" id="1630594"/>
    <lineage>
        <taxon>Bacteria</taxon>
        <taxon>Bacillati</taxon>
        <taxon>Actinomycetota</taxon>
        <taxon>Actinomycetes</taxon>
        <taxon>Micrococcales</taxon>
        <taxon>Micrococcaceae</taxon>
        <taxon>Arthrobacter</taxon>
    </lineage>
</organism>
<keyword evidence="10" id="KW-1185">Reference proteome</keyword>
<gene>
    <name evidence="9" type="ORF">GCM10023081_01940</name>
</gene>
<dbReference type="PANTHER" id="PTHR23513:SF6">
    <property type="entry name" value="MAJOR FACILITATOR SUPERFAMILY ASSOCIATED DOMAIN-CONTAINING PROTEIN"/>
    <property type="match status" value="1"/>
</dbReference>
<evidence type="ECO:0000259" key="8">
    <source>
        <dbReference type="PROSITE" id="PS50850"/>
    </source>
</evidence>
<keyword evidence="6 7" id="KW-0472">Membrane</keyword>
<dbReference type="Proteomes" id="UP001500752">
    <property type="component" value="Unassembled WGS sequence"/>
</dbReference>